<dbReference type="InterPro" id="IPR025714">
    <property type="entry name" value="Methyltranfer_dom"/>
</dbReference>
<dbReference type="Proteomes" id="UP001226434">
    <property type="component" value="Unassembled WGS sequence"/>
</dbReference>
<accession>A0ABT6REN4</accession>
<dbReference type="Pfam" id="PF13847">
    <property type="entry name" value="Methyltransf_31"/>
    <property type="match status" value="1"/>
</dbReference>
<dbReference type="PANTHER" id="PTHR12843:SF5">
    <property type="entry name" value="EEF1A LYSINE METHYLTRANSFERASE 2"/>
    <property type="match status" value="1"/>
</dbReference>
<dbReference type="GO" id="GO:0008168">
    <property type="term" value="F:methyltransferase activity"/>
    <property type="evidence" value="ECO:0007669"/>
    <property type="project" value="UniProtKB-KW"/>
</dbReference>
<dbReference type="SUPFAM" id="SSF53335">
    <property type="entry name" value="S-adenosyl-L-methionine-dependent methyltransferases"/>
    <property type="match status" value="1"/>
</dbReference>
<keyword evidence="2" id="KW-0808">Transferase</keyword>
<keyword evidence="2" id="KW-0489">Methyltransferase</keyword>
<evidence type="ECO:0000259" key="1">
    <source>
        <dbReference type="Pfam" id="PF13847"/>
    </source>
</evidence>
<organism evidence="2 3">
    <name type="scientific">Pinibacter soli</name>
    <dbReference type="NCBI Taxonomy" id="3044211"/>
    <lineage>
        <taxon>Bacteria</taxon>
        <taxon>Pseudomonadati</taxon>
        <taxon>Bacteroidota</taxon>
        <taxon>Chitinophagia</taxon>
        <taxon>Chitinophagales</taxon>
        <taxon>Chitinophagaceae</taxon>
        <taxon>Pinibacter</taxon>
    </lineage>
</organism>
<keyword evidence="3" id="KW-1185">Reference proteome</keyword>
<dbReference type="Gene3D" id="3.40.50.150">
    <property type="entry name" value="Vaccinia Virus protein VP39"/>
    <property type="match status" value="1"/>
</dbReference>
<evidence type="ECO:0000313" key="3">
    <source>
        <dbReference type="Proteomes" id="UP001226434"/>
    </source>
</evidence>
<name>A0ABT6REN4_9BACT</name>
<dbReference type="GO" id="GO:0032259">
    <property type="term" value="P:methylation"/>
    <property type="evidence" value="ECO:0007669"/>
    <property type="project" value="UniProtKB-KW"/>
</dbReference>
<reference evidence="2 3" key="1">
    <citation type="submission" date="2023-05" db="EMBL/GenBank/DDBJ databases">
        <title>Genome sequence of Pinibacter sp. MAH-24.</title>
        <authorList>
            <person name="Huq M.A."/>
        </authorList>
    </citation>
    <scope>NUCLEOTIDE SEQUENCE [LARGE SCALE GENOMIC DNA]</scope>
    <source>
        <strain evidence="2 3">MAH-24</strain>
    </source>
</reference>
<protein>
    <submittedName>
        <fullName evidence="2">Methyltransferase domain-containing protein</fullName>
    </submittedName>
</protein>
<dbReference type="RefSeq" id="WP_282335141.1">
    <property type="nucleotide sequence ID" value="NZ_JASBRG010000007.1"/>
</dbReference>
<gene>
    <name evidence="2" type="ORF">QJ048_14695</name>
</gene>
<evidence type="ECO:0000313" key="2">
    <source>
        <dbReference type="EMBL" id="MDI3321038.1"/>
    </source>
</evidence>
<sequence length="203" mass="22927">MDLKAHWEKVYQTKKPNEVSWTQAVPATSLKTIQSWNIPKSAAIIDVGGGDSMLPDFLLEEGYENITVLDISAAAIERVKERLGDKAYKVKFVVSNILDFEPAEKFAVWHDRAAFHFLTDPTDIAKYIAITEKYIEPNGKMMIATFSTAGPLKCSGLTIHQYTPQTLQETFGTGFTLTNHLFENHTTPFNTEQNFLFASFERK</sequence>
<dbReference type="PANTHER" id="PTHR12843">
    <property type="entry name" value="PROTEIN-LYSINE N-METHYLTRANSFERASE METTL10"/>
    <property type="match status" value="1"/>
</dbReference>
<dbReference type="CDD" id="cd02440">
    <property type="entry name" value="AdoMet_MTases"/>
    <property type="match status" value="1"/>
</dbReference>
<comment type="caution">
    <text evidence="2">The sequence shown here is derived from an EMBL/GenBank/DDBJ whole genome shotgun (WGS) entry which is preliminary data.</text>
</comment>
<proteinExistence type="predicted"/>
<dbReference type="EMBL" id="JASBRG010000007">
    <property type="protein sequence ID" value="MDI3321038.1"/>
    <property type="molecule type" value="Genomic_DNA"/>
</dbReference>
<dbReference type="InterPro" id="IPR029063">
    <property type="entry name" value="SAM-dependent_MTases_sf"/>
</dbReference>
<feature type="domain" description="Methyltransferase" evidence="1">
    <location>
        <begin position="41"/>
        <end position="153"/>
    </location>
</feature>